<evidence type="ECO:0000313" key="2">
    <source>
        <dbReference type="Proteomes" id="UP000639772"/>
    </source>
</evidence>
<protein>
    <submittedName>
        <fullName evidence="1">Uncharacterized protein</fullName>
    </submittedName>
</protein>
<sequence>MRARLGADTTADARMPSLLEFLFRNLKLIIELGRIWSSFVSISSYFEQVARPFAGQLGGASERIFSAGASRVLFSRWALLRREVARGFLFMPLSSAFSGFHLTSQ</sequence>
<evidence type="ECO:0000313" key="1">
    <source>
        <dbReference type="EMBL" id="KAG0486027.1"/>
    </source>
</evidence>
<gene>
    <name evidence="1" type="ORF">HPP92_008122</name>
</gene>
<accession>A0A835RHG0</accession>
<organism evidence="1 2">
    <name type="scientific">Vanilla planifolia</name>
    <name type="common">Vanilla</name>
    <dbReference type="NCBI Taxonomy" id="51239"/>
    <lineage>
        <taxon>Eukaryota</taxon>
        <taxon>Viridiplantae</taxon>
        <taxon>Streptophyta</taxon>
        <taxon>Embryophyta</taxon>
        <taxon>Tracheophyta</taxon>
        <taxon>Spermatophyta</taxon>
        <taxon>Magnoliopsida</taxon>
        <taxon>Liliopsida</taxon>
        <taxon>Asparagales</taxon>
        <taxon>Orchidaceae</taxon>
        <taxon>Vanilloideae</taxon>
        <taxon>Vanilleae</taxon>
        <taxon>Vanilla</taxon>
    </lineage>
</organism>
<dbReference type="AlphaFoldDB" id="A0A835RHG0"/>
<dbReference type="Proteomes" id="UP000639772">
    <property type="component" value="Unassembled WGS sequence"/>
</dbReference>
<comment type="caution">
    <text evidence="1">The sequence shown here is derived from an EMBL/GenBank/DDBJ whole genome shotgun (WGS) entry which is preliminary data.</text>
</comment>
<name>A0A835RHG0_VANPL</name>
<dbReference type="EMBL" id="JADCNM010000004">
    <property type="protein sequence ID" value="KAG0486027.1"/>
    <property type="molecule type" value="Genomic_DNA"/>
</dbReference>
<proteinExistence type="predicted"/>
<reference evidence="1 2" key="1">
    <citation type="journal article" date="2020" name="Nat. Food">
        <title>A phased Vanilla planifolia genome enables genetic improvement of flavour and production.</title>
        <authorList>
            <person name="Hasing T."/>
            <person name="Tang H."/>
            <person name="Brym M."/>
            <person name="Khazi F."/>
            <person name="Huang T."/>
            <person name="Chambers A.H."/>
        </authorList>
    </citation>
    <scope>NUCLEOTIDE SEQUENCE [LARGE SCALE GENOMIC DNA]</scope>
    <source>
        <tissue evidence="1">Leaf</tissue>
    </source>
</reference>